<dbReference type="STRING" id="946122.A0A0C2WC67"/>
<proteinExistence type="predicted"/>
<keyword evidence="3" id="KW-1185">Reference proteome</keyword>
<dbReference type="HOGENOM" id="CLU_990368_0_0_1"/>
<protein>
    <submittedName>
        <fullName evidence="2">Uncharacterized protein</fullName>
    </submittedName>
</protein>
<dbReference type="InParanoid" id="A0A0C2WC67"/>
<dbReference type="EMBL" id="KN818327">
    <property type="protein sequence ID" value="KIL58897.1"/>
    <property type="molecule type" value="Genomic_DNA"/>
</dbReference>
<evidence type="ECO:0000313" key="3">
    <source>
        <dbReference type="Proteomes" id="UP000054549"/>
    </source>
</evidence>
<reference evidence="2 3" key="1">
    <citation type="submission" date="2014-04" db="EMBL/GenBank/DDBJ databases">
        <title>Evolutionary Origins and Diversification of the Mycorrhizal Mutualists.</title>
        <authorList>
            <consortium name="DOE Joint Genome Institute"/>
            <consortium name="Mycorrhizal Genomics Consortium"/>
            <person name="Kohler A."/>
            <person name="Kuo A."/>
            <person name="Nagy L.G."/>
            <person name="Floudas D."/>
            <person name="Copeland A."/>
            <person name="Barry K.W."/>
            <person name="Cichocki N."/>
            <person name="Veneault-Fourrey C."/>
            <person name="LaButti K."/>
            <person name="Lindquist E.A."/>
            <person name="Lipzen A."/>
            <person name="Lundell T."/>
            <person name="Morin E."/>
            <person name="Murat C."/>
            <person name="Riley R."/>
            <person name="Ohm R."/>
            <person name="Sun H."/>
            <person name="Tunlid A."/>
            <person name="Henrissat B."/>
            <person name="Grigoriev I.V."/>
            <person name="Hibbett D.S."/>
            <person name="Martin F."/>
        </authorList>
    </citation>
    <scope>NUCLEOTIDE SEQUENCE [LARGE SCALE GENOMIC DNA]</scope>
    <source>
        <strain evidence="2 3">Koide BX008</strain>
    </source>
</reference>
<feature type="compositionally biased region" description="Basic and acidic residues" evidence="1">
    <location>
        <begin position="59"/>
        <end position="70"/>
    </location>
</feature>
<organism evidence="2 3">
    <name type="scientific">Amanita muscaria (strain Koide BX008)</name>
    <dbReference type="NCBI Taxonomy" id="946122"/>
    <lineage>
        <taxon>Eukaryota</taxon>
        <taxon>Fungi</taxon>
        <taxon>Dikarya</taxon>
        <taxon>Basidiomycota</taxon>
        <taxon>Agaricomycotina</taxon>
        <taxon>Agaricomycetes</taxon>
        <taxon>Agaricomycetidae</taxon>
        <taxon>Agaricales</taxon>
        <taxon>Pluteineae</taxon>
        <taxon>Amanitaceae</taxon>
        <taxon>Amanita</taxon>
    </lineage>
</organism>
<dbReference type="OrthoDB" id="3246510at2759"/>
<evidence type="ECO:0000313" key="2">
    <source>
        <dbReference type="EMBL" id="KIL58897.1"/>
    </source>
</evidence>
<gene>
    <name evidence="2" type="ORF">M378DRAFT_170087</name>
</gene>
<dbReference type="Proteomes" id="UP000054549">
    <property type="component" value="Unassembled WGS sequence"/>
</dbReference>
<name>A0A0C2WC67_AMAMK</name>
<accession>A0A0C2WC67</accession>
<dbReference type="AlphaFoldDB" id="A0A0C2WC67"/>
<sequence length="281" mass="32328">MKEQLEVMQEKLVRAENRYAGLLASSEEQRSSLQASVVQARKDAVDQRILLDERLSKQESASERLHDAQQKRANAAENETKQTTIIADLARNELQQNILRQKDTEKRLERSEKELQDATIRIQDALVDLQSAETGLECAEKERLLLQDKLKTAESQILNLKDANQSLVTRGRSLQERYENGDLSDQEKHFVQSIVSTTQSIHESELIEKLNEIRRRDTVNNSLQEKIRTLESMVARMLRERGTEVRPELKSLVNLSLWMSSSPQEGLNSVRHQMACTDPRR</sequence>
<evidence type="ECO:0000256" key="1">
    <source>
        <dbReference type="SAM" id="MobiDB-lite"/>
    </source>
</evidence>
<feature type="region of interest" description="Disordered" evidence="1">
    <location>
        <begin position="59"/>
        <end position="79"/>
    </location>
</feature>